<dbReference type="EMBL" id="JAUHHV010000003">
    <property type="protein sequence ID" value="KAK1429538.1"/>
    <property type="molecule type" value="Genomic_DNA"/>
</dbReference>
<name>A0AAD8KV18_TARER</name>
<feature type="repeat" description="WD" evidence="3">
    <location>
        <begin position="50"/>
        <end position="91"/>
    </location>
</feature>
<keyword evidence="5" id="KW-1185">Reference proteome</keyword>
<dbReference type="GO" id="GO:0080008">
    <property type="term" value="C:Cul4-RING E3 ubiquitin ligase complex"/>
    <property type="evidence" value="ECO:0007669"/>
    <property type="project" value="TreeGrafter"/>
</dbReference>
<keyword evidence="2" id="KW-0677">Repeat</keyword>
<evidence type="ECO:0000313" key="4">
    <source>
        <dbReference type="EMBL" id="KAK1429538.1"/>
    </source>
</evidence>
<dbReference type="GO" id="GO:0005737">
    <property type="term" value="C:cytoplasm"/>
    <property type="evidence" value="ECO:0007669"/>
    <property type="project" value="TreeGrafter"/>
</dbReference>
<accession>A0AAD8KV18</accession>
<dbReference type="InterPro" id="IPR036322">
    <property type="entry name" value="WD40_repeat_dom_sf"/>
</dbReference>
<evidence type="ECO:0000256" key="1">
    <source>
        <dbReference type="ARBA" id="ARBA00022574"/>
    </source>
</evidence>
<proteinExistence type="predicted"/>
<protein>
    <submittedName>
        <fullName evidence="4">Uncharacterized protein</fullName>
    </submittedName>
</protein>
<dbReference type="SMART" id="SM00320">
    <property type="entry name" value="WD40"/>
    <property type="match status" value="7"/>
</dbReference>
<dbReference type="PROSITE" id="PS00678">
    <property type="entry name" value="WD_REPEATS_1"/>
    <property type="match status" value="1"/>
</dbReference>
<evidence type="ECO:0000256" key="2">
    <source>
        <dbReference type="ARBA" id="ARBA00022737"/>
    </source>
</evidence>
<dbReference type="SUPFAM" id="SSF50978">
    <property type="entry name" value="WD40 repeat-like"/>
    <property type="match status" value="1"/>
</dbReference>
<evidence type="ECO:0000256" key="3">
    <source>
        <dbReference type="PROSITE-ProRule" id="PRU00221"/>
    </source>
</evidence>
<dbReference type="PROSITE" id="PS50294">
    <property type="entry name" value="WD_REPEATS_REGION"/>
    <property type="match status" value="1"/>
</dbReference>
<gene>
    <name evidence="4" type="ORF">QVD17_11749</name>
</gene>
<dbReference type="InterPro" id="IPR019775">
    <property type="entry name" value="WD40_repeat_CS"/>
</dbReference>
<dbReference type="PANTHER" id="PTHR15574:SF65">
    <property type="entry name" value="TRANSDUCIN_WD40 REPEAT-LIKE SUPERFAMILY PROTEIN"/>
    <property type="match status" value="1"/>
</dbReference>
<sequence length="391" mass="43096">MKITGLFASSQHEFLEVFNRQLGFSSPKLFSRRITASEAIVSRIGVSGELIGHEGSVNTIEFNYCGDVLVSGSDDRQVMLWNVTTKSLLLSYASGHVDRIFQARIMPFTDDSSIVTSAADGQVRLGKVTGNGRVETKLLGEHDGRVHKLAVEPGSSHIFYSCGEDGLVQHFDLRTNSPTKLFYCSSFTGTNYQYSSSNNLRLNSIIIDPRNANYFSIGGSDEYARLYDNRIVHQGPASGNAGRPVNTFCPKHLIKTHDTHVTGMSYSNTSELLVSYSSDLISLFQKDMGLGPYPVALSKDHLDSLEEPQTYSGHRNSLTLKGVSFFGPNSEYVMSGSDCGHIFIWSKKDGRFVHVMEGDRRIVSQVEPHPNIPVLASSGLEKSIKLWAPVL</sequence>
<dbReference type="InterPro" id="IPR015943">
    <property type="entry name" value="WD40/YVTN_repeat-like_dom_sf"/>
</dbReference>
<dbReference type="Pfam" id="PF00400">
    <property type="entry name" value="WD40"/>
    <property type="match status" value="2"/>
</dbReference>
<dbReference type="PANTHER" id="PTHR15574">
    <property type="entry name" value="WD REPEAT DOMAIN-CONTAINING FAMILY"/>
    <property type="match status" value="1"/>
</dbReference>
<evidence type="ECO:0000313" key="5">
    <source>
        <dbReference type="Proteomes" id="UP001229421"/>
    </source>
</evidence>
<reference evidence="4" key="1">
    <citation type="journal article" date="2023" name="bioRxiv">
        <title>Improved chromosome-level genome assembly for marigold (Tagetes erecta).</title>
        <authorList>
            <person name="Jiang F."/>
            <person name="Yuan L."/>
            <person name="Wang S."/>
            <person name="Wang H."/>
            <person name="Xu D."/>
            <person name="Wang A."/>
            <person name="Fan W."/>
        </authorList>
    </citation>
    <scope>NUCLEOTIDE SEQUENCE</scope>
    <source>
        <strain evidence="4">WSJ</strain>
        <tissue evidence="4">Leaf</tissue>
    </source>
</reference>
<comment type="caution">
    <text evidence="4">The sequence shown here is derived from an EMBL/GenBank/DDBJ whole genome shotgun (WGS) entry which is preliminary data.</text>
</comment>
<dbReference type="AlphaFoldDB" id="A0AAD8KV18"/>
<dbReference type="InterPro" id="IPR045151">
    <property type="entry name" value="DCAF8"/>
</dbReference>
<keyword evidence="1 3" id="KW-0853">WD repeat</keyword>
<organism evidence="4 5">
    <name type="scientific">Tagetes erecta</name>
    <name type="common">African marigold</name>
    <dbReference type="NCBI Taxonomy" id="13708"/>
    <lineage>
        <taxon>Eukaryota</taxon>
        <taxon>Viridiplantae</taxon>
        <taxon>Streptophyta</taxon>
        <taxon>Embryophyta</taxon>
        <taxon>Tracheophyta</taxon>
        <taxon>Spermatophyta</taxon>
        <taxon>Magnoliopsida</taxon>
        <taxon>eudicotyledons</taxon>
        <taxon>Gunneridae</taxon>
        <taxon>Pentapetalae</taxon>
        <taxon>asterids</taxon>
        <taxon>campanulids</taxon>
        <taxon>Asterales</taxon>
        <taxon>Asteraceae</taxon>
        <taxon>Asteroideae</taxon>
        <taxon>Heliantheae alliance</taxon>
        <taxon>Tageteae</taxon>
        <taxon>Tagetes</taxon>
    </lineage>
</organism>
<dbReference type="InterPro" id="IPR001680">
    <property type="entry name" value="WD40_rpt"/>
</dbReference>
<dbReference type="PROSITE" id="PS50082">
    <property type="entry name" value="WD_REPEATS_2"/>
    <property type="match status" value="1"/>
</dbReference>
<dbReference type="Gene3D" id="2.130.10.10">
    <property type="entry name" value="YVTN repeat-like/Quinoprotein amine dehydrogenase"/>
    <property type="match status" value="1"/>
</dbReference>
<dbReference type="Proteomes" id="UP001229421">
    <property type="component" value="Unassembled WGS sequence"/>
</dbReference>